<evidence type="ECO:0000313" key="2">
    <source>
        <dbReference type="EMBL" id="WZJ22251.1"/>
    </source>
</evidence>
<keyword evidence="1" id="KW-0472">Membrane</keyword>
<feature type="transmembrane region" description="Helical" evidence="1">
    <location>
        <begin position="66"/>
        <end position="87"/>
    </location>
</feature>
<dbReference type="RefSeq" id="WP_028994782.1">
    <property type="nucleotide sequence ID" value="NZ_CALFBA010000025.1"/>
</dbReference>
<organism evidence="2 3">
    <name type="scientific">Azonexus hydrophilus</name>
    <dbReference type="NCBI Taxonomy" id="418702"/>
    <lineage>
        <taxon>Bacteria</taxon>
        <taxon>Pseudomonadati</taxon>
        <taxon>Pseudomonadota</taxon>
        <taxon>Betaproteobacteria</taxon>
        <taxon>Rhodocyclales</taxon>
        <taxon>Azonexaceae</taxon>
        <taxon>Azonexus</taxon>
    </lineage>
</organism>
<sequence length="134" mass="14659">MTITRPDPLKHVMPGPALAIAAGALFLINLMLLPGIAFVILVGLWWKHRDHADLLVRNHLLQNVVASLWGGAMLISVSMAILLLGGFSNPWTWLLGILYFILCHAGLIYLGVMGLIRAMNGHAWRFPLIGPPPP</sequence>
<evidence type="ECO:0000256" key="1">
    <source>
        <dbReference type="SAM" id="Phobius"/>
    </source>
</evidence>
<proteinExistence type="predicted"/>
<name>A0ABZ2XLW4_9RHOO</name>
<gene>
    <name evidence="2" type="ORF">AADV58_03610</name>
</gene>
<accession>A0ABZ2XLW4</accession>
<evidence type="ECO:0000313" key="3">
    <source>
        <dbReference type="Proteomes" id="UP001479520"/>
    </source>
</evidence>
<evidence type="ECO:0008006" key="4">
    <source>
        <dbReference type="Google" id="ProtNLM"/>
    </source>
</evidence>
<keyword evidence="1" id="KW-0812">Transmembrane</keyword>
<reference evidence="2 3" key="1">
    <citation type="submission" date="2024-04" db="EMBL/GenBank/DDBJ databases">
        <title>Dissimilatory iodate-reducing microorganisms contribute to the enrichment of iodine in groundwater.</title>
        <authorList>
            <person name="Jiang Z."/>
        </authorList>
    </citation>
    <scope>NUCLEOTIDE SEQUENCE [LARGE SCALE GENOMIC DNA]</scope>
    <source>
        <strain evidence="2 3">NCP973</strain>
    </source>
</reference>
<dbReference type="Proteomes" id="UP001479520">
    <property type="component" value="Chromosome"/>
</dbReference>
<keyword evidence="1" id="KW-1133">Transmembrane helix</keyword>
<keyword evidence="3" id="KW-1185">Reference proteome</keyword>
<feature type="transmembrane region" description="Helical" evidence="1">
    <location>
        <begin position="20"/>
        <end position="46"/>
    </location>
</feature>
<feature type="transmembrane region" description="Helical" evidence="1">
    <location>
        <begin position="93"/>
        <end position="116"/>
    </location>
</feature>
<dbReference type="EMBL" id="CP151406">
    <property type="protein sequence ID" value="WZJ22251.1"/>
    <property type="molecule type" value="Genomic_DNA"/>
</dbReference>
<protein>
    <recommendedName>
        <fullName evidence="4">DUF4870 domain-containing protein</fullName>
    </recommendedName>
</protein>